<feature type="coiled-coil region" evidence="3">
    <location>
        <begin position="58"/>
        <end position="117"/>
    </location>
</feature>
<name>A0AAD9CWH8_PAPLA</name>
<evidence type="ECO:0000313" key="5">
    <source>
        <dbReference type="EMBL" id="KAK1921923.1"/>
    </source>
</evidence>
<dbReference type="GO" id="GO:0051642">
    <property type="term" value="P:centrosome localization"/>
    <property type="evidence" value="ECO:0007669"/>
    <property type="project" value="TreeGrafter"/>
</dbReference>
<dbReference type="AlphaFoldDB" id="A0AAD9CWH8"/>
<sequence>MSASIPSLDLPGRGLIGGDPSDAAVHKMPSSLTLGDEDEGDLAFDSPQEEAAHYREKYRRILDMLDETRAELDEFQQSSKELEDELERELSMTEKAQAELKDRIVRLEAEKEEWKVRWYGLG</sequence>
<comment type="caution">
    <text evidence="5">The sequence shown here is derived from an EMBL/GenBank/DDBJ whole genome shotgun (WGS) entry which is preliminary data.</text>
</comment>
<evidence type="ECO:0000256" key="1">
    <source>
        <dbReference type="ARBA" id="ARBA00007429"/>
    </source>
</evidence>
<evidence type="ECO:0000256" key="4">
    <source>
        <dbReference type="SAM" id="MobiDB-lite"/>
    </source>
</evidence>
<dbReference type="GO" id="GO:0005871">
    <property type="term" value="C:kinesin complex"/>
    <property type="evidence" value="ECO:0007669"/>
    <property type="project" value="TreeGrafter"/>
</dbReference>
<organism evidence="5 6">
    <name type="scientific">Papiliotrema laurentii</name>
    <name type="common">Cryptococcus laurentii</name>
    <dbReference type="NCBI Taxonomy" id="5418"/>
    <lineage>
        <taxon>Eukaryota</taxon>
        <taxon>Fungi</taxon>
        <taxon>Dikarya</taxon>
        <taxon>Basidiomycota</taxon>
        <taxon>Agaricomycotina</taxon>
        <taxon>Tremellomycetes</taxon>
        <taxon>Tremellales</taxon>
        <taxon>Rhynchogastremaceae</taxon>
        <taxon>Papiliotrema</taxon>
    </lineage>
</organism>
<dbReference type="GO" id="GO:0000132">
    <property type="term" value="P:establishment of mitotic spindle orientation"/>
    <property type="evidence" value="ECO:0007669"/>
    <property type="project" value="TreeGrafter"/>
</dbReference>
<dbReference type="PANTHER" id="PTHR10921:SF1">
    <property type="entry name" value="NUCLEAR DISTRIBUTION PROTEIN NUDE HOMOLOG"/>
    <property type="match status" value="1"/>
</dbReference>
<accession>A0AAD9CWH8</accession>
<keyword evidence="6" id="KW-1185">Reference proteome</keyword>
<evidence type="ECO:0000256" key="3">
    <source>
        <dbReference type="SAM" id="Coils"/>
    </source>
</evidence>
<protein>
    <submittedName>
        <fullName evidence="5">Uncharacterized protein</fullName>
    </submittedName>
</protein>
<dbReference type="GO" id="GO:0008017">
    <property type="term" value="F:microtubule binding"/>
    <property type="evidence" value="ECO:0007669"/>
    <property type="project" value="InterPro"/>
</dbReference>
<evidence type="ECO:0000313" key="6">
    <source>
        <dbReference type="Proteomes" id="UP001182556"/>
    </source>
</evidence>
<keyword evidence="2 3" id="KW-0175">Coiled coil</keyword>
<evidence type="ECO:0000256" key="2">
    <source>
        <dbReference type="ARBA" id="ARBA00023054"/>
    </source>
</evidence>
<dbReference type="GO" id="GO:0007059">
    <property type="term" value="P:chromosome segregation"/>
    <property type="evidence" value="ECO:0007669"/>
    <property type="project" value="TreeGrafter"/>
</dbReference>
<dbReference type="Proteomes" id="UP001182556">
    <property type="component" value="Unassembled WGS sequence"/>
</dbReference>
<reference evidence="5" key="1">
    <citation type="submission" date="2023-02" db="EMBL/GenBank/DDBJ databases">
        <title>Identification and recombinant expression of a fungal hydrolase from Papiliotrema laurentii that hydrolyzes apple cutin and clears colloidal polyester polyurethane.</title>
        <authorList>
            <consortium name="DOE Joint Genome Institute"/>
            <person name="Roman V.A."/>
            <person name="Bojanowski C."/>
            <person name="Crable B.R."/>
            <person name="Wagner D.N."/>
            <person name="Hung C.S."/>
            <person name="Nadeau L.J."/>
            <person name="Schratz L."/>
            <person name="Haridas S."/>
            <person name="Pangilinan J."/>
            <person name="Lipzen A."/>
            <person name="Na H."/>
            <person name="Yan M."/>
            <person name="Ng V."/>
            <person name="Grigoriev I.V."/>
            <person name="Spatafora J.W."/>
            <person name="Barlow D."/>
            <person name="Biffinger J."/>
            <person name="Kelley-Loughnane N."/>
            <person name="Varaljay V.A."/>
            <person name="Crookes-Goodson W.J."/>
        </authorList>
    </citation>
    <scope>NUCLEOTIDE SEQUENCE</scope>
    <source>
        <strain evidence="5">5307AH</strain>
    </source>
</reference>
<dbReference type="GO" id="GO:0047496">
    <property type="term" value="P:vesicle transport along microtubule"/>
    <property type="evidence" value="ECO:0007669"/>
    <property type="project" value="TreeGrafter"/>
</dbReference>
<comment type="similarity">
    <text evidence="1">Belongs to the nudE family.</text>
</comment>
<dbReference type="PANTHER" id="PTHR10921">
    <property type="entry name" value="NUCLEAR DISTRIBUTION PROTEIN NUDE HOMOLOG 1"/>
    <property type="match status" value="1"/>
</dbReference>
<feature type="region of interest" description="Disordered" evidence="4">
    <location>
        <begin position="1"/>
        <end position="41"/>
    </location>
</feature>
<dbReference type="GO" id="GO:0000776">
    <property type="term" value="C:kinetochore"/>
    <property type="evidence" value="ECO:0007669"/>
    <property type="project" value="TreeGrafter"/>
</dbReference>
<gene>
    <name evidence="5" type="ORF">DB88DRAFT_496522</name>
</gene>
<proteinExistence type="inferred from homology"/>
<dbReference type="EMBL" id="JAODAN010000009">
    <property type="protein sequence ID" value="KAK1921923.1"/>
    <property type="molecule type" value="Genomic_DNA"/>
</dbReference>
<dbReference type="InterPro" id="IPR033494">
    <property type="entry name" value="NUDE"/>
</dbReference>
<dbReference type="GO" id="GO:0007020">
    <property type="term" value="P:microtubule nucleation"/>
    <property type="evidence" value="ECO:0007669"/>
    <property type="project" value="TreeGrafter"/>
</dbReference>